<gene>
    <name evidence="2" type="ORF">CLV68_6500</name>
</gene>
<name>A0A421AVS8_9PSEU</name>
<evidence type="ECO:0000313" key="2">
    <source>
        <dbReference type="EMBL" id="RLK53836.1"/>
    </source>
</evidence>
<feature type="region of interest" description="Disordered" evidence="1">
    <location>
        <begin position="32"/>
        <end position="52"/>
    </location>
</feature>
<feature type="compositionally biased region" description="Low complexity" evidence="1">
    <location>
        <begin position="40"/>
        <end position="52"/>
    </location>
</feature>
<sequence>MTAPVRALTGALTGVLRELGALASVTLDVVGGASQRRRASATPVATPSATTPTTVVATGVEKPARSSRWGSSR</sequence>
<protein>
    <submittedName>
        <fullName evidence="2">Uncharacterized protein</fullName>
    </submittedName>
</protein>
<evidence type="ECO:0000313" key="3">
    <source>
        <dbReference type="Proteomes" id="UP000282454"/>
    </source>
</evidence>
<organism evidence="2 3">
    <name type="scientific">Actinokineospora cianjurensis</name>
    <dbReference type="NCBI Taxonomy" id="585224"/>
    <lineage>
        <taxon>Bacteria</taxon>
        <taxon>Bacillati</taxon>
        <taxon>Actinomycetota</taxon>
        <taxon>Actinomycetes</taxon>
        <taxon>Pseudonocardiales</taxon>
        <taxon>Pseudonocardiaceae</taxon>
        <taxon>Actinokineospora</taxon>
    </lineage>
</organism>
<comment type="caution">
    <text evidence="2">The sequence shown here is derived from an EMBL/GenBank/DDBJ whole genome shotgun (WGS) entry which is preliminary data.</text>
</comment>
<proteinExistence type="predicted"/>
<dbReference type="Proteomes" id="UP000282454">
    <property type="component" value="Unassembled WGS sequence"/>
</dbReference>
<dbReference type="AlphaFoldDB" id="A0A421AVS8"/>
<accession>A0A421AVS8</accession>
<evidence type="ECO:0000256" key="1">
    <source>
        <dbReference type="SAM" id="MobiDB-lite"/>
    </source>
</evidence>
<keyword evidence="3" id="KW-1185">Reference proteome</keyword>
<reference evidence="2 3" key="1">
    <citation type="submission" date="2018-10" db="EMBL/GenBank/DDBJ databases">
        <title>Genomic Encyclopedia of Archaeal and Bacterial Type Strains, Phase II (KMG-II): from individual species to whole genera.</title>
        <authorList>
            <person name="Goeker M."/>
        </authorList>
    </citation>
    <scope>NUCLEOTIDE SEQUENCE [LARGE SCALE GENOMIC DNA]</scope>
    <source>
        <strain evidence="2 3">DSM 45657</strain>
    </source>
</reference>
<dbReference type="EMBL" id="RCDD01000010">
    <property type="protein sequence ID" value="RLK53836.1"/>
    <property type="molecule type" value="Genomic_DNA"/>
</dbReference>